<dbReference type="Pfam" id="PF07495">
    <property type="entry name" value="Y_Y_Y"/>
    <property type="match status" value="1"/>
</dbReference>
<evidence type="ECO:0000259" key="4">
    <source>
        <dbReference type="Pfam" id="PF06580"/>
    </source>
</evidence>
<dbReference type="GO" id="GO:0000155">
    <property type="term" value="F:phosphorelay sensor kinase activity"/>
    <property type="evidence" value="ECO:0007669"/>
    <property type="project" value="InterPro"/>
</dbReference>
<keyword evidence="2" id="KW-0472">Membrane</keyword>
<dbReference type="SUPFAM" id="SSF50998">
    <property type="entry name" value="Quinoprotein alcohol dehydrogenase-like"/>
    <property type="match status" value="1"/>
</dbReference>
<evidence type="ECO:0000256" key="1">
    <source>
        <dbReference type="SAM" id="Coils"/>
    </source>
</evidence>
<keyword evidence="2" id="KW-0812">Transmembrane</keyword>
<keyword evidence="2" id="KW-1133">Transmembrane helix</keyword>
<evidence type="ECO:0000256" key="2">
    <source>
        <dbReference type="SAM" id="Phobius"/>
    </source>
</evidence>
<dbReference type="InterPro" id="IPR011123">
    <property type="entry name" value="Y_Y_Y"/>
</dbReference>
<sequence length="990" mass="114006">MKKKVVYIFLFLCVTFLHAQQPVTIQLTEKDGLPDIEFYDVLEDRNGFIWLAADKGLYRYDGKTFLNYTHSEKRGLSVFGLFEDFKGNIWCNTISGQFFYIEKGKMHLFTDLKDELKGQLPEFVIHNQHLIAFSEKGVFKINLTTRKRDIIKDRISKLPYYGYPFFYEKQLYFVLSNQIKKISEKGTIEDVFTFEKKMVETKNNAFCKLDSALFFSSYFENRQHFFVKASPSAPFKSIGIPQQLVDKTIVRVLYKDNLLWFCTNQGVIVCSWNGKELHYKATYLSSEYITKIIKDKNNNFWLTSLRNGVFVMPNIYVKKVGLQKNSGQITAMESVDKTHLVFGTTEGEIGVLNKETLQTTSFPLLSSAKVSQIVYNEAYRAVFISQESQSYLWNLNNNTLTTTPYFTASKGMAIANDNALLNASYDRATLLINPFSDFRISSKELSFQKPRFISDKVSFSVTDLRMKRAYTCLYSKVEKSNYVGFVDELIRFDSLGNQTVIRHKNQPIFAIDMEETQDGTLWVSTFKDGILGIKNQKVICNYTTVNGLLSNQTGKLKSDGNQLWLVTDQGVQVLDVLSGRFKNLTKNEGLESYAISDIEIASNQVFLSSNKGLFVLDKENSFKRTVQPILYFTGVSIQEKDTVLQSEYTLDYDKNAIKIGFNANGFQSSESIVYHYRLLGLNDKWLSLEKGIDFVRYSSLPSGNFVFEVKAVNHNGIASTPISMKLSVNAPFWQKWWFYVLVSLLFVSVFWMYFRVRLKRAEKEKQIALEKAEIDKELVFSQLENLRSQMNPHFIFNALNSIQEYIVTNEKDTASAYLVKFSRLIRIYLEHSRESEVPLEEELKALRLYLELEKDRFEDALEYTISVDENLDTFSVKIPSLFLQPYIENALKHGLLHKKDNRILTISFTLNDKKDGLLCAITDNGIGREASAALNSKRAYLHKSFATSANAKRIELINKTRIRKTTVTIEDLYDENNKAQGTRVAIFIPF</sequence>
<dbReference type="GO" id="GO:0016020">
    <property type="term" value="C:membrane"/>
    <property type="evidence" value="ECO:0007669"/>
    <property type="project" value="InterPro"/>
</dbReference>
<feature type="coiled-coil region" evidence="1">
    <location>
        <begin position="758"/>
        <end position="789"/>
    </location>
</feature>
<dbReference type="Proteomes" id="UP000319848">
    <property type="component" value="Unassembled WGS sequence"/>
</dbReference>
<dbReference type="Pfam" id="PF06580">
    <property type="entry name" value="His_kinase"/>
    <property type="match status" value="1"/>
</dbReference>
<dbReference type="InterPro" id="IPR010559">
    <property type="entry name" value="Sig_transdc_His_kin_internal"/>
</dbReference>
<evidence type="ECO:0000313" key="7">
    <source>
        <dbReference type="Proteomes" id="UP000319848"/>
    </source>
</evidence>
<dbReference type="AlphaFoldDB" id="V6S5A9"/>
<dbReference type="Gene3D" id="3.30.565.10">
    <property type="entry name" value="Histidine kinase-like ATPase, C-terminal domain"/>
    <property type="match status" value="1"/>
</dbReference>
<dbReference type="STRING" id="1341154.FCR2A7T_02790"/>
<keyword evidence="7" id="KW-1185">Reference proteome</keyword>
<dbReference type="Gene3D" id="2.60.40.10">
    <property type="entry name" value="Immunoglobulins"/>
    <property type="match status" value="1"/>
</dbReference>
<dbReference type="InterPro" id="IPR015943">
    <property type="entry name" value="WD40/YVTN_repeat-like_dom_sf"/>
</dbReference>
<keyword evidence="1" id="KW-0175">Coiled coil</keyword>
<name>V6S5A9_9FLAO</name>
<dbReference type="InterPro" id="IPR013783">
    <property type="entry name" value="Ig-like_fold"/>
</dbReference>
<feature type="transmembrane region" description="Helical" evidence="2">
    <location>
        <begin position="736"/>
        <end position="754"/>
    </location>
</feature>
<comment type="caution">
    <text evidence="6">The sequence shown here is derived from an EMBL/GenBank/DDBJ whole genome shotgun (WGS) entry which is preliminary data.</text>
</comment>
<feature type="chain" id="PRO_5030178807" evidence="3">
    <location>
        <begin position="20"/>
        <end position="990"/>
    </location>
</feature>
<dbReference type="EMBL" id="VLKQ01000005">
    <property type="protein sequence ID" value="TWI12966.1"/>
    <property type="molecule type" value="Genomic_DNA"/>
</dbReference>
<dbReference type="PANTHER" id="PTHR34220">
    <property type="entry name" value="SENSOR HISTIDINE KINASE YPDA"/>
    <property type="match status" value="1"/>
</dbReference>
<dbReference type="InterPro" id="IPR036890">
    <property type="entry name" value="HATPase_C_sf"/>
</dbReference>
<dbReference type="InterPro" id="IPR050640">
    <property type="entry name" value="Bact_2-comp_sensor_kinase"/>
</dbReference>
<protein>
    <submittedName>
        <fullName evidence="6">YXYXY domain-containing protein</fullName>
    </submittedName>
</protein>
<dbReference type="RefSeq" id="WP_023569470.1">
    <property type="nucleotide sequence ID" value="NZ_AVBI01000001.1"/>
</dbReference>
<evidence type="ECO:0000313" key="6">
    <source>
        <dbReference type="EMBL" id="TWI12966.1"/>
    </source>
</evidence>
<dbReference type="InterPro" id="IPR011047">
    <property type="entry name" value="Quinoprotein_ADH-like_sf"/>
</dbReference>
<dbReference type="Gene3D" id="2.130.10.10">
    <property type="entry name" value="YVTN repeat-like/Quinoprotein amine dehydrogenase"/>
    <property type="match status" value="3"/>
</dbReference>
<evidence type="ECO:0000259" key="5">
    <source>
        <dbReference type="Pfam" id="PF07495"/>
    </source>
</evidence>
<dbReference type="OrthoDB" id="9809670at2"/>
<feature type="signal peptide" evidence="3">
    <location>
        <begin position="1"/>
        <end position="19"/>
    </location>
</feature>
<feature type="domain" description="Two component regulator three Y" evidence="5">
    <location>
        <begin position="666"/>
        <end position="721"/>
    </location>
</feature>
<dbReference type="SUPFAM" id="SSF55874">
    <property type="entry name" value="ATPase domain of HSP90 chaperone/DNA topoisomerase II/histidine kinase"/>
    <property type="match status" value="1"/>
</dbReference>
<proteinExistence type="predicted"/>
<feature type="domain" description="Signal transduction histidine kinase internal region" evidence="4">
    <location>
        <begin position="782"/>
        <end position="861"/>
    </location>
</feature>
<evidence type="ECO:0000256" key="3">
    <source>
        <dbReference type="SAM" id="SignalP"/>
    </source>
</evidence>
<keyword evidence="3" id="KW-0732">Signal</keyword>
<dbReference type="PANTHER" id="PTHR34220:SF7">
    <property type="entry name" value="SENSOR HISTIDINE KINASE YPDA"/>
    <property type="match status" value="1"/>
</dbReference>
<organism evidence="6 7">
    <name type="scientific">Flavobacterium cauense R2A-7</name>
    <dbReference type="NCBI Taxonomy" id="1341154"/>
    <lineage>
        <taxon>Bacteria</taxon>
        <taxon>Pseudomonadati</taxon>
        <taxon>Bacteroidota</taxon>
        <taxon>Flavobacteriia</taxon>
        <taxon>Flavobacteriales</taxon>
        <taxon>Flavobacteriaceae</taxon>
        <taxon>Flavobacterium</taxon>
    </lineage>
</organism>
<reference evidence="6 7" key="1">
    <citation type="journal article" date="2015" name="Stand. Genomic Sci.">
        <title>Genomic Encyclopedia of Bacterial and Archaeal Type Strains, Phase III: the genomes of soil and plant-associated and newly described type strains.</title>
        <authorList>
            <person name="Whitman W.B."/>
            <person name="Woyke T."/>
            <person name="Klenk H.P."/>
            <person name="Zhou Y."/>
            <person name="Lilburn T.G."/>
            <person name="Beck B.J."/>
            <person name="De Vos P."/>
            <person name="Vandamme P."/>
            <person name="Eisen J.A."/>
            <person name="Garrity G."/>
            <person name="Hugenholtz P."/>
            <person name="Kyrpides N.C."/>
        </authorList>
    </citation>
    <scope>NUCLEOTIDE SEQUENCE [LARGE SCALE GENOMIC DNA]</scope>
    <source>
        <strain evidence="6 7">CGMCC 1.7270</strain>
    </source>
</reference>
<gene>
    <name evidence="6" type="ORF">IP98_01445</name>
</gene>
<accession>V6S5A9</accession>